<name>A2EL57_TRIV3</name>
<organism evidence="3 4">
    <name type="scientific">Trichomonas vaginalis (strain ATCC PRA-98 / G3)</name>
    <dbReference type="NCBI Taxonomy" id="412133"/>
    <lineage>
        <taxon>Eukaryota</taxon>
        <taxon>Metamonada</taxon>
        <taxon>Parabasalia</taxon>
        <taxon>Trichomonadida</taxon>
        <taxon>Trichomonadidae</taxon>
        <taxon>Trichomonas</taxon>
    </lineage>
</organism>
<feature type="compositionally biased region" description="Polar residues" evidence="2">
    <location>
        <begin position="8"/>
        <end position="27"/>
    </location>
</feature>
<gene>
    <name evidence="3" type="ORF">TVAG_056040</name>
</gene>
<dbReference type="InParanoid" id="A2EL57"/>
<evidence type="ECO:0000313" key="3">
    <source>
        <dbReference type="EMBL" id="EAY06610.1"/>
    </source>
</evidence>
<evidence type="ECO:0000256" key="2">
    <source>
        <dbReference type="SAM" id="MobiDB-lite"/>
    </source>
</evidence>
<dbReference type="AlphaFoldDB" id="A2EL57"/>
<dbReference type="KEGG" id="tva:4764489"/>
<reference evidence="3" key="1">
    <citation type="submission" date="2006-10" db="EMBL/GenBank/DDBJ databases">
        <authorList>
            <person name="Amadeo P."/>
            <person name="Zhao Q."/>
            <person name="Wortman J."/>
            <person name="Fraser-Liggett C."/>
            <person name="Carlton J."/>
        </authorList>
    </citation>
    <scope>NUCLEOTIDE SEQUENCE</scope>
    <source>
        <strain evidence="3">G3</strain>
    </source>
</reference>
<dbReference type="EMBL" id="DS113419">
    <property type="protein sequence ID" value="EAY06610.1"/>
    <property type="molecule type" value="Genomic_DNA"/>
</dbReference>
<sequence>MSYEPRLRTSTGPRRSKITPLQSGNHSKSVKGLPPIDNENTPTLKQAFKGVIDAVSIFLTHNSETVSFHSSLSKQITEIDGLFGEFHANLSRTTNSKRQSQSSTNTPAKSLVSAALPFFRSFEALKSIISQISSTGTKSIEETVEASFSCINETLNYVRIKSDDCGSIDPIIKRLQTMSMILSPIKTSVIQILRKQESPESQGRLTTELRNYSRTINSAFRNEFSTLQINANEVEALRLKAYNACSDIIYGMKSILLFEEDISRVLKYIQDFEQVLEKEAKRNGLYHYLGPQKPENQETVLEFNISKYPDLSDLLRRLCAYIRDGGEDKKFIVQVLEISSAKAVLFEEEDIESMKKRIVDLEKSITQMKAKEKTSNLNNDFSNKLRSTVMQSIDMMKMKANQMDVHVIDDNEIIPTFNNLLNQILEEQPKKVEMPKDTEFEKEIMNLFAAKSHREVIEKVHKIQHRNEYLESEYEKFSNAQTQKLRDRICLLSQSLGVQVSDSDVETIDKISDYVERQKEDHQKIANLFQIDGELIYNGVESIYSSYKSILTKAEQKLKDYLNMTPECDSLTQSVSNMLDKLDSVDKSTSYKTLNQVYSSLLPLAGIHNAPTILHAGKNYISQFEMLIEAISQKISPNQNSKLTSAVKQLHQKIGNASNQINTESDGELIDLIEESLKNFDIIVEKLRNSITDGFVRKTFKAKESEEPLSILMDRAARLEILESSLVTVRPLTEILERSLGTLEIGSDKWFTTLRENVVEMNNALNNIASSKINSTIFLLLSRFISLLSSIVPVISPTNSRKHL</sequence>
<accession>A2EL57</accession>
<dbReference type="VEuPathDB" id="TrichDB:TVAGG3_0217290"/>
<feature type="coiled-coil region" evidence="1">
    <location>
        <begin position="344"/>
        <end position="371"/>
    </location>
</feature>
<proteinExistence type="predicted"/>
<evidence type="ECO:0000313" key="4">
    <source>
        <dbReference type="Proteomes" id="UP000001542"/>
    </source>
</evidence>
<dbReference type="VEuPathDB" id="TrichDB:TVAG_056040"/>
<evidence type="ECO:0000256" key="1">
    <source>
        <dbReference type="SAM" id="Coils"/>
    </source>
</evidence>
<protein>
    <submittedName>
        <fullName evidence="3">Uncharacterized protein</fullName>
    </submittedName>
</protein>
<dbReference type="RefSeq" id="XP_001318833.1">
    <property type="nucleotide sequence ID" value="XM_001318798.1"/>
</dbReference>
<dbReference type="Proteomes" id="UP000001542">
    <property type="component" value="Unassembled WGS sequence"/>
</dbReference>
<reference evidence="3" key="2">
    <citation type="journal article" date="2007" name="Science">
        <title>Draft genome sequence of the sexually transmitted pathogen Trichomonas vaginalis.</title>
        <authorList>
            <person name="Carlton J.M."/>
            <person name="Hirt R.P."/>
            <person name="Silva J.C."/>
            <person name="Delcher A.L."/>
            <person name="Schatz M."/>
            <person name="Zhao Q."/>
            <person name="Wortman J.R."/>
            <person name="Bidwell S.L."/>
            <person name="Alsmark U.C.M."/>
            <person name="Besteiro S."/>
            <person name="Sicheritz-Ponten T."/>
            <person name="Noel C.J."/>
            <person name="Dacks J.B."/>
            <person name="Foster P.G."/>
            <person name="Simillion C."/>
            <person name="Van de Peer Y."/>
            <person name="Miranda-Saavedra D."/>
            <person name="Barton G.J."/>
            <person name="Westrop G.D."/>
            <person name="Mueller S."/>
            <person name="Dessi D."/>
            <person name="Fiori P.L."/>
            <person name="Ren Q."/>
            <person name="Paulsen I."/>
            <person name="Zhang H."/>
            <person name="Bastida-Corcuera F.D."/>
            <person name="Simoes-Barbosa A."/>
            <person name="Brown M.T."/>
            <person name="Hayes R.D."/>
            <person name="Mukherjee M."/>
            <person name="Okumura C.Y."/>
            <person name="Schneider R."/>
            <person name="Smith A.J."/>
            <person name="Vanacova S."/>
            <person name="Villalvazo M."/>
            <person name="Haas B.J."/>
            <person name="Pertea M."/>
            <person name="Feldblyum T.V."/>
            <person name="Utterback T.R."/>
            <person name="Shu C.L."/>
            <person name="Osoegawa K."/>
            <person name="de Jong P.J."/>
            <person name="Hrdy I."/>
            <person name="Horvathova L."/>
            <person name="Zubacova Z."/>
            <person name="Dolezal P."/>
            <person name="Malik S.B."/>
            <person name="Logsdon J.M. Jr."/>
            <person name="Henze K."/>
            <person name="Gupta A."/>
            <person name="Wang C.C."/>
            <person name="Dunne R.L."/>
            <person name="Upcroft J.A."/>
            <person name="Upcroft P."/>
            <person name="White O."/>
            <person name="Salzberg S.L."/>
            <person name="Tang P."/>
            <person name="Chiu C.-H."/>
            <person name="Lee Y.-S."/>
            <person name="Embley T.M."/>
            <person name="Coombs G.H."/>
            <person name="Mottram J.C."/>
            <person name="Tachezy J."/>
            <person name="Fraser-Liggett C.M."/>
            <person name="Johnson P.J."/>
        </authorList>
    </citation>
    <scope>NUCLEOTIDE SEQUENCE [LARGE SCALE GENOMIC DNA]</scope>
    <source>
        <strain evidence="3">G3</strain>
    </source>
</reference>
<keyword evidence="4" id="KW-1185">Reference proteome</keyword>
<feature type="region of interest" description="Disordered" evidence="2">
    <location>
        <begin position="1"/>
        <end position="38"/>
    </location>
</feature>
<keyword evidence="1" id="KW-0175">Coiled coil</keyword>
<dbReference type="SMR" id="A2EL57"/>